<dbReference type="InterPro" id="IPR001173">
    <property type="entry name" value="Glyco_trans_2-like"/>
</dbReference>
<gene>
    <name evidence="3" type="ORF">FEZ33_10460</name>
</gene>
<dbReference type="InterPro" id="IPR029044">
    <property type="entry name" value="Nucleotide-diphossugar_trans"/>
</dbReference>
<dbReference type="Proteomes" id="UP000306420">
    <property type="component" value="Unassembled WGS sequence"/>
</dbReference>
<name>A0A5R9DUY9_9LACT</name>
<accession>A0A5R9DUY9</accession>
<organism evidence="3 4">
    <name type="scientific">Ruoffia tabacinasalis</name>
    <dbReference type="NCBI Taxonomy" id="87458"/>
    <lineage>
        <taxon>Bacteria</taxon>
        <taxon>Bacillati</taxon>
        <taxon>Bacillota</taxon>
        <taxon>Bacilli</taxon>
        <taxon>Lactobacillales</taxon>
        <taxon>Aerococcaceae</taxon>
        <taxon>Ruoffia</taxon>
    </lineage>
</organism>
<protein>
    <submittedName>
        <fullName evidence="3">Glycosyltransferase family 2 protein</fullName>
    </submittedName>
</protein>
<dbReference type="Pfam" id="PF00535">
    <property type="entry name" value="Glycos_transf_2"/>
    <property type="match status" value="1"/>
</dbReference>
<dbReference type="Gene3D" id="3.90.550.10">
    <property type="entry name" value="Spore Coat Polysaccharide Biosynthesis Protein SpsA, Chain A"/>
    <property type="match status" value="1"/>
</dbReference>
<dbReference type="AlphaFoldDB" id="A0A5R9DUY9"/>
<dbReference type="CDD" id="cd00761">
    <property type="entry name" value="Glyco_tranf_GTA_type"/>
    <property type="match status" value="1"/>
</dbReference>
<comment type="similarity">
    <text evidence="1">Belongs to the glycosyltransferase 2 family.</text>
</comment>
<dbReference type="InterPro" id="IPR050834">
    <property type="entry name" value="Glycosyltransf_2"/>
</dbReference>
<dbReference type="PANTHER" id="PTHR43685:SF11">
    <property type="entry name" value="GLYCOSYLTRANSFERASE TAGX-RELATED"/>
    <property type="match status" value="1"/>
</dbReference>
<proteinExistence type="inferred from homology"/>
<evidence type="ECO:0000313" key="4">
    <source>
        <dbReference type="Proteomes" id="UP000306420"/>
    </source>
</evidence>
<dbReference type="RefSeq" id="WP_138405332.1">
    <property type="nucleotide sequence ID" value="NZ_VBSP01000051.1"/>
</dbReference>
<comment type="caution">
    <text evidence="3">The sequence shown here is derived from an EMBL/GenBank/DDBJ whole genome shotgun (WGS) entry which is preliminary data.</text>
</comment>
<dbReference type="GO" id="GO:0016740">
    <property type="term" value="F:transferase activity"/>
    <property type="evidence" value="ECO:0007669"/>
    <property type="project" value="UniProtKB-KW"/>
</dbReference>
<evidence type="ECO:0000256" key="1">
    <source>
        <dbReference type="ARBA" id="ARBA00006739"/>
    </source>
</evidence>
<reference evidence="3 4" key="1">
    <citation type="submission" date="2019-05" db="EMBL/GenBank/DDBJ databases">
        <title>The metagenome of a microbial culture collection derived from dairy environment covers the genomic content of the human microbiome.</title>
        <authorList>
            <person name="Roder T."/>
            <person name="Wuthrich D."/>
            <person name="Sattari Z."/>
            <person name="Von Ah U."/>
            <person name="Bar C."/>
            <person name="Ronchi F."/>
            <person name="Macpherson A.J."/>
            <person name="Ganal-Vonarburg S.C."/>
            <person name="Bruggmann R."/>
            <person name="Vergeres G."/>
        </authorList>
    </citation>
    <scope>NUCLEOTIDE SEQUENCE [LARGE SCALE GENOMIC DNA]</scope>
    <source>
        <strain evidence="3 4">FAM 24227</strain>
    </source>
</reference>
<dbReference type="SUPFAM" id="SSF53448">
    <property type="entry name" value="Nucleotide-diphospho-sugar transferases"/>
    <property type="match status" value="1"/>
</dbReference>
<dbReference type="PANTHER" id="PTHR43685">
    <property type="entry name" value="GLYCOSYLTRANSFERASE"/>
    <property type="match status" value="1"/>
</dbReference>
<dbReference type="EMBL" id="VBSP01000051">
    <property type="protein sequence ID" value="TLQ39716.1"/>
    <property type="molecule type" value="Genomic_DNA"/>
</dbReference>
<dbReference type="OrthoDB" id="2136725at2"/>
<sequence length="337" mass="39153">MKLISIIVPSYNSQDYLDRCIESLLIGDDRMEILIINDGSTDATAQIAEAYQTAYPEIIRVIHQENKGHGGGINSGLQQAQGKYFKVIDSDDWADEESLKTVMEEIARLEENHQEVDLLINNYVYEREGKTLNRTINFNNTFPTGEVFSWDLATNFPRGKYLMMHALIYNTALLRRINLTLPEKTFYVDNLYVYLPFKHVQTMKYIDVDLYRYYIGREDQSITESNMIKRIDQQLKVNKLMIEATDWTDSSVPESEAYLIRHLEAVISISSSLLNKIGTDEAMKEKVALWNELERINDQVYTRINRTVFAKILKPTSRTGRWTSNRIYRLVRTIAGY</sequence>
<keyword evidence="3" id="KW-0808">Transferase</keyword>
<evidence type="ECO:0000259" key="2">
    <source>
        <dbReference type="Pfam" id="PF00535"/>
    </source>
</evidence>
<evidence type="ECO:0000313" key="3">
    <source>
        <dbReference type="EMBL" id="TLQ39716.1"/>
    </source>
</evidence>
<feature type="domain" description="Glycosyltransferase 2-like" evidence="2">
    <location>
        <begin position="5"/>
        <end position="110"/>
    </location>
</feature>